<dbReference type="PANTHER" id="PTHR42957">
    <property type="entry name" value="HELICASE MJ1565-RELATED"/>
    <property type="match status" value="1"/>
</dbReference>
<dbReference type="Gene3D" id="3.40.50.300">
    <property type="entry name" value="P-loop containing nucleotide triphosphate hydrolases"/>
    <property type="match status" value="2"/>
</dbReference>
<evidence type="ECO:0000259" key="1">
    <source>
        <dbReference type="Pfam" id="PF01935"/>
    </source>
</evidence>
<name>A0A5J4RU98_9ZZZZ</name>
<dbReference type="Pfam" id="PF01935">
    <property type="entry name" value="DUF87"/>
    <property type="match status" value="1"/>
</dbReference>
<dbReference type="SUPFAM" id="SSF52540">
    <property type="entry name" value="P-loop containing nucleoside triphosphate hydrolases"/>
    <property type="match status" value="1"/>
</dbReference>
<evidence type="ECO:0000313" key="2">
    <source>
        <dbReference type="EMBL" id="KAA6336650.1"/>
    </source>
</evidence>
<protein>
    <recommendedName>
        <fullName evidence="1">Helicase HerA central domain-containing protein</fullName>
    </recommendedName>
</protein>
<comment type="caution">
    <text evidence="2">The sequence shown here is derived from an EMBL/GenBank/DDBJ whole genome shotgun (WGS) entry which is preliminary data.</text>
</comment>
<dbReference type="Gene3D" id="1.10.8.730">
    <property type="match status" value="1"/>
</dbReference>
<gene>
    <name evidence="2" type="ORF">EZS27_015206</name>
</gene>
<reference evidence="2" key="1">
    <citation type="submission" date="2019-03" db="EMBL/GenBank/DDBJ databases">
        <title>Single cell metagenomics reveals metabolic interactions within the superorganism composed of flagellate Streblomastix strix and complex community of Bacteroidetes bacteria on its surface.</title>
        <authorList>
            <person name="Treitli S.C."/>
            <person name="Kolisko M."/>
            <person name="Husnik F."/>
            <person name="Keeling P."/>
            <person name="Hampl V."/>
        </authorList>
    </citation>
    <scope>NUCLEOTIDE SEQUENCE</scope>
    <source>
        <strain evidence="2">STM</strain>
    </source>
</reference>
<dbReference type="EMBL" id="SNRY01000773">
    <property type="protein sequence ID" value="KAA6336650.1"/>
    <property type="molecule type" value="Genomic_DNA"/>
</dbReference>
<dbReference type="InterPro" id="IPR002789">
    <property type="entry name" value="HerA_central"/>
</dbReference>
<feature type="domain" description="Helicase HerA central" evidence="1">
    <location>
        <begin position="423"/>
        <end position="517"/>
    </location>
</feature>
<dbReference type="PANTHER" id="PTHR42957:SF1">
    <property type="entry name" value="HELICASE MJ1565-RELATED"/>
    <property type="match status" value="1"/>
</dbReference>
<accession>A0A5J4RU98</accession>
<dbReference type="AlphaFoldDB" id="A0A5J4RU98"/>
<organism evidence="2">
    <name type="scientific">termite gut metagenome</name>
    <dbReference type="NCBI Taxonomy" id="433724"/>
    <lineage>
        <taxon>unclassified sequences</taxon>
        <taxon>metagenomes</taxon>
        <taxon>organismal metagenomes</taxon>
    </lineage>
</organism>
<sequence length="1030" mass="116943">MPEEYIKKKAKATFNWINKHTGAFDGLEEKAHYEKETIPTYLDEIHKSLLPNLIKDNDSILAYTEENTYLGCMYLFPISDIIIPVELEKGEVAKYINNKYQTILSAAYAADICVSTVIKGDVRGIKVYLGCEVSEENKDKKINDYYNSILNGILPHTPHPQENITLDDLIHDFPNGGLVTGIPVLRNEDERHAFNISSVVRSMYGKKFVLLIKSIPIKAQKIYSDLDFMLKIRDICHGLAKATTVKHDDWTKNRTNTGSAILYSQSRSSGHSWGESLTKEDQNGWAVELEKIAENYVKRLSNGLNIGYWETVISFAAEDAIGCDILGGSLIGELSKPCDTLYPPKVYTELIPIPQKGDAPRKLFLPKKQEDNPVFEKPLASYINTSELAFIASPPIETLPGYEIKRALELALSDTPKGGEYKIGKIIDKGLKLGGADISLSQKDINKHIFICGLTGSGKTTTMRKILKEVATENKVPFLVIESAKRDYRQLLVKEPFDKVSIFTIGNSEISPIAFNPFYVQEGACLSSHIDNLKAIFNASFSLYGPMPHILEKCLYRIYKKKGWNLDANSHPNFLNKEGFEDSEAYKIAEHKFCFPTLLDLKEEVDNYIVNELKYAQEQRDNIRSAIVVRLESLCIGSKGKMFNTYECYPIKTLLEKNVIFEMEYLSDDDDKAFFVGLILMLISEYRQRYNPAVNPGKEPHLEHFLVIEEAHRLLKNIETERSSETMGNPKGKAVETFCNVISEMRSLGQGVAVVEQIPTKISPDVIKNSNTKIVHRLVSNDDQEFAAASLCISNDDSRYLSQLITGHALCHKEGMEKPVECVIDNDVELESLSDKKLKEYMTEKNSNLLTTQLPSLKKETKDALFFRFFNTLAHLENYTDSDVVNVFNLLEQEIKLAFVETDYQVNSFQINEFIIQSILDIISSRAIFRTNYKFTKNFKNMLGKFVTERNQSSLDRFFGEMKVVYSLNIDTHSYIKTGFILYIKRTLQKTEDLNVNPEIVERAIKTKISNLLLNSNNTCLVNHIYTSLN</sequence>
<dbReference type="InterPro" id="IPR008571">
    <property type="entry name" value="HerA-like"/>
</dbReference>
<dbReference type="InterPro" id="IPR027417">
    <property type="entry name" value="P-loop_NTPase"/>
</dbReference>
<proteinExistence type="predicted"/>